<feature type="region of interest" description="Disordered" evidence="1">
    <location>
        <begin position="47"/>
        <end position="71"/>
    </location>
</feature>
<keyword evidence="3" id="KW-1185">Reference proteome</keyword>
<organism evidence="2 3">
    <name type="scientific">Arthrobacter mangrovi</name>
    <dbReference type="NCBI Taxonomy" id="2966350"/>
    <lineage>
        <taxon>Bacteria</taxon>
        <taxon>Bacillati</taxon>
        <taxon>Actinomycetota</taxon>
        <taxon>Actinomycetes</taxon>
        <taxon>Micrococcales</taxon>
        <taxon>Micrococcaceae</taxon>
        <taxon>Arthrobacter</taxon>
    </lineage>
</organism>
<sequence>MPVSVKPLIFRGFAAASGVAIHSLWRHLPTALKNSVSRALRRVPKRLPEGATRRHDGALHQILQEQNRYPA</sequence>
<name>A0ABQ5MU43_9MICC</name>
<comment type="caution">
    <text evidence="2">The sequence shown here is derived from an EMBL/GenBank/DDBJ whole genome shotgun (WGS) entry which is preliminary data.</text>
</comment>
<evidence type="ECO:0000313" key="2">
    <source>
        <dbReference type="EMBL" id="GLB67157.1"/>
    </source>
</evidence>
<protein>
    <submittedName>
        <fullName evidence="2">Uncharacterized protein</fullName>
    </submittedName>
</protein>
<dbReference type="EMBL" id="BRVS01000006">
    <property type="protein sequence ID" value="GLB67157.1"/>
    <property type="molecule type" value="Genomic_DNA"/>
</dbReference>
<reference evidence="2 3" key="1">
    <citation type="journal article" date="2023" name="Int. J. Syst. Evol. Microbiol.">
        <title>Arthrobacter mangrovi sp. nov., an actinobacterium isolated from the rhizosphere of a mangrove.</title>
        <authorList>
            <person name="Hamada M."/>
            <person name="Saitou S."/>
            <person name="Enomoto N."/>
            <person name="Nanri K."/>
            <person name="Hidaka K."/>
            <person name="Miura T."/>
            <person name="Tamura T."/>
        </authorList>
    </citation>
    <scope>NUCLEOTIDE SEQUENCE [LARGE SCALE GENOMIC DNA]</scope>
    <source>
        <strain evidence="2 3">NBRC 112813</strain>
    </source>
</reference>
<evidence type="ECO:0000313" key="3">
    <source>
        <dbReference type="Proteomes" id="UP001209654"/>
    </source>
</evidence>
<gene>
    <name evidence="2" type="ORF">AHIS1636_15960</name>
</gene>
<accession>A0ABQ5MU43</accession>
<dbReference type="Proteomes" id="UP001209654">
    <property type="component" value="Unassembled WGS sequence"/>
</dbReference>
<proteinExistence type="predicted"/>
<feature type="compositionally biased region" description="Basic and acidic residues" evidence="1">
    <location>
        <begin position="47"/>
        <end position="58"/>
    </location>
</feature>
<evidence type="ECO:0000256" key="1">
    <source>
        <dbReference type="SAM" id="MobiDB-lite"/>
    </source>
</evidence>